<dbReference type="EMBL" id="SNWI01000010">
    <property type="protein sequence ID" value="TDN97139.1"/>
    <property type="molecule type" value="Genomic_DNA"/>
</dbReference>
<feature type="coiled-coil region" evidence="6">
    <location>
        <begin position="569"/>
        <end position="643"/>
    </location>
</feature>
<dbReference type="PANTHER" id="PTHR42855">
    <property type="entry name" value="ABC TRANSPORTER ATP-BINDING SUBUNIT"/>
    <property type="match status" value="1"/>
</dbReference>
<evidence type="ECO:0000256" key="4">
    <source>
        <dbReference type="ARBA" id="ARBA00061551"/>
    </source>
</evidence>
<dbReference type="SUPFAM" id="SSF52540">
    <property type="entry name" value="P-loop containing nucleoside triphosphate hydrolases"/>
    <property type="match status" value="2"/>
</dbReference>
<evidence type="ECO:0000256" key="1">
    <source>
        <dbReference type="ARBA" id="ARBA00022737"/>
    </source>
</evidence>
<evidence type="ECO:0000256" key="2">
    <source>
        <dbReference type="ARBA" id="ARBA00022741"/>
    </source>
</evidence>
<accession>A0A4R6GPE1</accession>
<evidence type="ECO:0000313" key="9">
    <source>
        <dbReference type="Proteomes" id="UP000294848"/>
    </source>
</evidence>
<comment type="caution">
    <text evidence="8">The sequence shown here is derived from an EMBL/GenBank/DDBJ whole genome shotgun (WGS) entry which is preliminary data.</text>
</comment>
<dbReference type="SMART" id="SM00382">
    <property type="entry name" value="AAA"/>
    <property type="match status" value="2"/>
</dbReference>
<evidence type="ECO:0000313" key="8">
    <source>
        <dbReference type="EMBL" id="TDN97139.1"/>
    </source>
</evidence>
<dbReference type="GO" id="GO:0005524">
    <property type="term" value="F:ATP binding"/>
    <property type="evidence" value="ECO:0007669"/>
    <property type="project" value="UniProtKB-KW"/>
</dbReference>
<comment type="similarity">
    <text evidence="4">Belongs to the ABC transporter superfamily. ABCF family. YbiT subfamily.</text>
</comment>
<dbReference type="Pfam" id="PF00005">
    <property type="entry name" value="ABC_tran"/>
    <property type="match status" value="2"/>
</dbReference>
<dbReference type="InterPro" id="IPR032781">
    <property type="entry name" value="ABC_tran_Xtn"/>
</dbReference>
<dbReference type="RefSeq" id="WP_133466451.1">
    <property type="nucleotide sequence ID" value="NZ_SNWI01000010.1"/>
</dbReference>
<dbReference type="PROSITE" id="PS00211">
    <property type="entry name" value="ABC_TRANSPORTER_1"/>
    <property type="match status" value="2"/>
</dbReference>
<evidence type="ECO:0000256" key="6">
    <source>
        <dbReference type="SAM" id="Coils"/>
    </source>
</evidence>
<dbReference type="PROSITE" id="PS50893">
    <property type="entry name" value="ABC_TRANSPORTER_2"/>
    <property type="match status" value="2"/>
</dbReference>
<dbReference type="Proteomes" id="UP000294848">
    <property type="component" value="Unassembled WGS sequence"/>
</dbReference>
<gene>
    <name evidence="8" type="ORF">DET52_11056</name>
</gene>
<protein>
    <recommendedName>
        <fullName evidence="5">Probable ATP-binding protein YbiT</fullName>
    </recommendedName>
</protein>
<reference evidence="8 9" key="1">
    <citation type="submission" date="2019-03" db="EMBL/GenBank/DDBJ databases">
        <title>Freshwater and sediment microbial communities from various areas in North America, analyzing microbe dynamics in response to fracking.</title>
        <authorList>
            <person name="Lamendella R."/>
        </authorList>
    </citation>
    <scope>NUCLEOTIDE SEQUENCE [LARGE SCALE GENOMIC DNA]</scope>
    <source>
        <strain evidence="8 9">114D</strain>
    </source>
</reference>
<keyword evidence="6" id="KW-0175">Coiled coil</keyword>
<organism evidence="8 9">
    <name type="scientific">Sunxiuqinia elliptica</name>
    <dbReference type="NCBI Taxonomy" id="655355"/>
    <lineage>
        <taxon>Bacteria</taxon>
        <taxon>Pseudomonadati</taxon>
        <taxon>Bacteroidota</taxon>
        <taxon>Bacteroidia</taxon>
        <taxon>Marinilabiliales</taxon>
        <taxon>Prolixibacteraceae</taxon>
        <taxon>Sunxiuqinia</taxon>
    </lineage>
</organism>
<dbReference type="FunFam" id="3.40.50.300:FF:000011">
    <property type="entry name" value="Putative ABC transporter ATP-binding component"/>
    <property type="match status" value="1"/>
</dbReference>
<dbReference type="FunFam" id="3.40.50.300:FF:000070">
    <property type="entry name" value="Putative ABC transporter ATP-binding component"/>
    <property type="match status" value="1"/>
</dbReference>
<dbReference type="InterPro" id="IPR003439">
    <property type="entry name" value="ABC_transporter-like_ATP-bd"/>
</dbReference>
<dbReference type="CDD" id="cd03221">
    <property type="entry name" value="ABCF_EF-3"/>
    <property type="match status" value="2"/>
</dbReference>
<feature type="domain" description="ABC transporter" evidence="7">
    <location>
        <begin position="2"/>
        <end position="260"/>
    </location>
</feature>
<keyword evidence="3 8" id="KW-0067">ATP-binding</keyword>
<dbReference type="OrthoDB" id="1521973at2"/>
<dbReference type="InterPro" id="IPR027417">
    <property type="entry name" value="P-loop_NTPase"/>
</dbReference>
<keyword evidence="1" id="KW-0677">Repeat</keyword>
<dbReference type="GO" id="GO:0016887">
    <property type="term" value="F:ATP hydrolysis activity"/>
    <property type="evidence" value="ECO:0007669"/>
    <property type="project" value="InterPro"/>
</dbReference>
<dbReference type="Pfam" id="PF12848">
    <property type="entry name" value="ABC_tran_Xtn"/>
    <property type="match status" value="1"/>
</dbReference>
<dbReference type="InterPro" id="IPR017871">
    <property type="entry name" value="ABC_transporter-like_CS"/>
</dbReference>
<evidence type="ECO:0000256" key="5">
    <source>
        <dbReference type="ARBA" id="ARBA00074044"/>
    </source>
</evidence>
<dbReference type="PANTHER" id="PTHR42855:SF2">
    <property type="entry name" value="DRUG RESISTANCE ABC TRANSPORTER,ATP-BINDING PROTEIN"/>
    <property type="match status" value="1"/>
</dbReference>
<sequence>MISVDQLVVSFGGFELLKKISFLVTPKDRIGLAGKNGAGKSTLLKIIAGQQEPSEGSVVVPKDIRVGYLPQHMAVADSLTVFEETRKAFDEILQIKNQIDHINHQIATREDYESDEYMNLITQVTELNDRYQLVGGGNFEAEIEQTLMGLGFKRNDFTRATSEFSGGWRMRIELAKILLQKPDVFLLDEPTNHLDIESIQWLEEFLRNYSGAVVLVSHDRAFLDAVTNRTIEISLGKIYDYKANYTKYLELRQEHRETQLAAYKNQQKLIEDTEKFIERFRYKATKAVQVQSRSKMLEKLDRIEIDEEDNSKLNIRFQPPERSGTIVVDCKHLTKKYGDLLVLDDIHLMIERGEKIAFVGKNGEGKTTLARIILNELEYEGGLKIGHNVKIGYFAQDQAQRLDENLSVLETIDQIAVGDVRTKIRDILGAFMFSGEDVEKKVKVLSGGERSRLAMIRLMLEPVNFLVLDEPTNHLDMRSKEILKQALASYEGTVLVVSHDREFLDGMANCIYEFKDRKIKQHLGGIYDFLRRKKLESMKELERKSPSNQPAEKKEKVLVNDNQLSYGERKEINKNISRLEKQIEKSEEKITSLESELEAYDKKMANPSNLEDHRIFEEYDQLKAQLEKVMSEWETNQEEYEVLKQQKTW</sequence>
<evidence type="ECO:0000259" key="7">
    <source>
        <dbReference type="PROSITE" id="PS50893"/>
    </source>
</evidence>
<dbReference type="InterPro" id="IPR003593">
    <property type="entry name" value="AAA+_ATPase"/>
</dbReference>
<dbReference type="AlphaFoldDB" id="A0A4R6GPE1"/>
<dbReference type="Gene3D" id="3.40.50.300">
    <property type="entry name" value="P-loop containing nucleotide triphosphate hydrolases"/>
    <property type="match status" value="2"/>
</dbReference>
<proteinExistence type="inferred from homology"/>
<name>A0A4R6GPE1_9BACT</name>
<feature type="domain" description="ABC transporter" evidence="7">
    <location>
        <begin position="328"/>
        <end position="541"/>
    </location>
</feature>
<evidence type="ECO:0000256" key="3">
    <source>
        <dbReference type="ARBA" id="ARBA00022840"/>
    </source>
</evidence>
<keyword evidence="2" id="KW-0547">Nucleotide-binding</keyword>
<dbReference type="InterPro" id="IPR051309">
    <property type="entry name" value="ABCF_ATPase"/>
</dbReference>